<feature type="transmembrane region" description="Helical" evidence="13">
    <location>
        <begin position="27"/>
        <end position="51"/>
    </location>
</feature>
<keyword evidence="6 13" id="KW-1133">Transmembrane helix</keyword>
<evidence type="ECO:0000256" key="3">
    <source>
        <dbReference type="ARBA" id="ARBA00022606"/>
    </source>
</evidence>
<keyword evidence="9" id="KW-1015">Disulfide bond</keyword>
<keyword evidence="2" id="KW-1003">Cell membrane</keyword>
<keyword evidence="7" id="KW-0297">G-protein coupled receptor</keyword>
<dbReference type="InterPro" id="IPR000276">
    <property type="entry name" value="GPCR_Rhodpsn"/>
</dbReference>
<sequence length="109" mass="12211">MPEGNLSTVTEFVLTGFPGLHPQYHGLVSAVLFLVYFLTLMGNAIIIFLFVTDCSLHKPVYYIILNLTVCDTLFSTTTLPKIISKYWFHSGTISFTACFVQILGWIVAK</sequence>
<dbReference type="InterPro" id="IPR000725">
    <property type="entry name" value="Olfact_rcpt"/>
</dbReference>
<keyword evidence="11" id="KW-0325">Glycoprotein</keyword>
<dbReference type="GO" id="GO:0004930">
    <property type="term" value="F:G protein-coupled receptor activity"/>
    <property type="evidence" value="ECO:0007669"/>
    <property type="project" value="UniProtKB-KW"/>
</dbReference>
<reference evidence="15" key="2">
    <citation type="submission" date="2025-09" db="UniProtKB">
        <authorList>
            <consortium name="Ensembl"/>
        </authorList>
    </citation>
    <scope>IDENTIFICATION</scope>
</reference>
<evidence type="ECO:0000256" key="4">
    <source>
        <dbReference type="ARBA" id="ARBA00022692"/>
    </source>
</evidence>
<name>A0A3Q3IPJ8_MONAL</name>
<proteinExistence type="predicted"/>
<dbReference type="Ensembl" id="ENSMALT00000007100.1">
    <property type="protein sequence ID" value="ENSMALP00000006954.1"/>
    <property type="gene ID" value="ENSMALG00000004961.1"/>
</dbReference>
<evidence type="ECO:0000313" key="16">
    <source>
        <dbReference type="Proteomes" id="UP000261600"/>
    </source>
</evidence>
<dbReference type="InterPro" id="IPR050939">
    <property type="entry name" value="Olfactory_GPCR1"/>
</dbReference>
<evidence type="ECO:0000256" key="10">
    <source>
        <dbReference type="ARBA" id="ARBA00023170"/>
    </source>
</evidence>
<evidence type="ECO:0000256" key="11">
    <source>
        <dbReference type="ARBA" id="ARBA00023180"/>
    </source>
</evidence>
<protein>
    <recommendedName>
        <fullName evidence="14">G-protein coupled receptors family 1 profile domain-containing protein</fullName>
    </recommendedName>
</protein>
<evidence type="ECO:0000259" key="14">
    <source>
        <dbReference type="PROSITE" id="PS50262"/>
    </source>
</evidence>
<keyword evidence="10" id="KW-0675">Receptor</keyword>
<evidence type="ECO:0000256" key="7">
    <source>
        <dbReference type="ARBA" id="ARBA00023040"/>
    </source>
</evidence>
<reference evidence="15" key="1">
    <citation type="submission" date="2025-08" db="UniProtKB">
        <authorList>
            <consortium name="Ensembl"/>
        </authorList>
    </citation>
    <scope>IDENTIFICATION</scope>
</reference>
<evidence type="ECO:0000256" key="13">
    <source>
        <dbReference type="SAM" id="Phobius"/>
    </source>
</evidence>
<dbReference type="Gene3D" id="1.20.1070.10">
    <property type="entry name" value="Rhodopsin 7-helix transmembrane proteins"/>
    <property type="match status" value="1"/>
</dbReference>
<dbReference type="GO" id="GO:0005886">
    <property type="term" value="C:plasma membrane"/>
    <property type="evidence" value="ECO:0007669"/>
    <property type="project" value="UniProtKB-SubCell"/>
</dbReference>
<comment type="subcellular location">
    <subcellularLocation>
        <location evidence="1">Cell membrane</location>
        <topology evidence="1">Multi-pass membrane protein</topology>
    </subcellularLocation>
</comment>
<feature type="transmembrane region" description="Helical" evidence="13">
    <location>
        <begin position="86"/>
        <end position="108"/>
    </location>
</feature>
<dbReference type="InterPro" id="IPR017452">
    <property type="entry name" value="GPCR_Rhodpsn_7TM"/>
</dbReference>
<evidence type="ECO:0000313" key="15">
    <source>
        <dbReference type="Ensembl" id="ENSMALP00000006954.1"/>
    </source>
</evidence>
<keyword evidence="16" id="KW-1185">Reference proteome</keyword>
<evidence type="ECO:0000256" key="6">
    <source>
        <dbReference type="ARBA" id="ARBA00022989"/>
    </source>
</evidence>
<keyword evidence="3" id="KW-0716">Sensory transduction</keyword>
<keyword evidence="5" id="KW-0552">Olfaction</keyword>
<feature type="domain" description="G-protein coupled receptors family 1 profile" evidence="14">
    <location>
        <begin position="42"/>
        <end position="109"/>
    </location>
</feature>
<dbReference type="SUPFAM" id="SSF81321">
    <property type="entry name" value="Family A G protein-coupled receptor-like"/>
    <property type="match status" value="1"/>
</dbReference>
<dbReference type="PROSITE" id="PS50262">
    <property type="entry name" value="G_PROTEIN_RECEP_F1_2"/>
    <property type="match status" value="1"/>
</dbReference>
<dbReference type="GO" id="GO:0004984">
    <property type="term" value="F:olfactory receptor activity"/>
    <property type="evidence" value="ECO:0007669"/>
    <property type="project" value="InterPro"/>
</dbReference>
<feature type="transmembrane region" description="Helical" evidence="13">
    <location>
        <begin position="60"/>
        <end position="80"/>
    </location>
</feature>
<dbReference type="AlphaFoldDB" id="A0A3Q3IPJ8"/>
<evidence type="ECO:0000256" key="9">
    <source>
        <dbReference type="ARBA" id="ARBA00023157"/>
    </source>
</evidence>
<evidence type="ECO:0000256" key="5">
    <source>
        <dbReference type="ARBA" id="ARBA00022725"/>
    </source>
</evidence>
<evidence type="ECO:0000256" key="12">
    <source>
        <dbReference type="ARBA" id="ARBA00023224"/>
    </source>
</evidence>
<evidence type="ECO:0000256" key="1">
    <source>
        <dbReference type="ARBA" id="ARBA00004651"/>
    </source>
</evidence>
<evidence type="ECO:0000256" key="8">
    <source>
        <dbReference type="ARBA" id="ARBA00023136"/>
    </source>
</evidence>
<organism evidence="15 16">
    <name type="scientific">Monopterus albus</name>
    <name type="common">Swamp eel</name>
    <dbReference type="NCBI Taxonomy" id="43700"/>
    <lineage>
        <taxon>Eukaryota</taxon>
        <taxon>Metazoa</taxon>
        <taxon>Chordata</taxon>
        <taxon>Craniata</taxon>
        <taxon>Vertebrata</taxon>
        <taxon>Euteleostomi</taxon>
        <taxon>Actinopterygii</taxon>
        <taxon>Neopterygii</taxon>
        <taxon>Teleostei</taxon>
        <taxon>Neoteleostei</taxon>
        <taxon>Acanthomorphata</taxon>
        <taxon>Anabantaria</taxon>
        <taxon>Synbranchiformes</taxon>
        <taxon>Synbranchidae</taxon>
        <taxon>Monopterus</taxon>
    </lineage>
</organism>
<dbReference type="PRINTS" id="PR00237">
    <property type="entry name" value="GPCRRHODOPSN"/>
</dbReference>
<dbReference type="PANTHER" id="PTHR24242">
    <property type="entry name" value="G-PROTEIN COUPLED RECEPTOR"/>
    <property type="match status" value="1"/>
</dbReference>
<evidence type="ECO:0000256" key="2">
    <source>
        <dbReference type="ARBA" id="ARBA00022475"/>
    </source>
</evidence>
<dbReference type="Pfam" id="PF13853">
    <property type="entry name" value="7tm_4"/>
    <property type="match status" value="1"/>
</dbReference>
<dbReference type="Proteomes" id="UP000261600">
    <property type="component" value="Unplaced"/>
</dbReference>
<keyword evidence="12" id="KW-0807">Transducer</keyword>
<keyword evidence="8 13" id="KW-0472">Membrane</keyword>
<accession>A0A3Q3IPJ8</accession>
<dbReference type="PANTHER" id="PTHR24242:SF359">
    <property type="entry name" value="ODORANT RECEPTOR-RELATED"/>
    <property type="match status" value="1"/>
</dbReference>
<keyword evidence="4 13" id="KW-0812">Transmembrane</keyword>